<dbReference type="AlphaFoldDB" id="A0A127V9H2"/>
<name>A0A127V9H2_9SPHI</name>
<keyword evidence="4" id="KW-0238">DNA-binding</keyword>
<dbReference type="InterPro" id="IPR015421">
    <property type="entry name" value="PyrdxlP-dep_Trfase_major"/>
</dbReference>
<dbReference type="Proteomes" id="UP000071561">
    <property type="component" value="Chromosome"/>
</dbReference>
<evidence type="ECO:0000256" key="1">
    <source>
        <dbReference type="ARBA" id="ARBA00005384"/>
    </source>
</evidence>
<gene>
    <name evidence="7" type="ORF">AY601_0978</name>
</gene>
<dbReference type="Gene3D" id="1.10.10.10">
    <property type="entry name" value="Winged helix-like DNA-binding domain superfamily/Winged helix DNA-binding domain"/>
    <property type="match status" value="1"/>
</dbReference>
<dbReference type="InterPro" id="IPR036388">
    <property type="entry name" value="WH-like_DNA-bd_sf"/>
</dbReference>
<evidence type="ECO:0000256" key="2">
    <source>
        <dbReference type="ARBA" id="ARBA00022898"/>
    </source>
</evidence>
<comment type="similarity">
    <text evidence="1">In the C-terminal section; belongs to the class-I pyridoxal-phosphate-dependent aminotransferase family.</text>
</comment>
<dbReference type="InterPro" id="IPR036390">
    <property type="entry name" value="WH_DNA-bd_sf"/>
</dbReference>
<evidence type="ECO:0000256" key="5">
    <source>
        <dbReference type="ARBA" id="ARBA00023163"/>
    </source>
</evidence>
<proteinExistence type="inferred from homology"/>
<dbReference type="CDD" id="cd07377">
    <property type="entry name" value="WHTH_GntR"/>
    <property type="match status" value="1"/>
</dbReference>
<sequence>MPCRIVYFFIKILNISAGCYLLPLEYRCYFIKIYQYSLAMKQYRYEEFTIIIEAQIKEGVYKPGHKLPSVRALMRRYAMSTGAVQQGFDYLMSKGLVESIYKSGYYVANLPENQVSIGSIKRMPVIRDAVFKHKLSQTTSLRASRNSLTEFNVAAPGDLLVPQKMILRTMQQVIREQGAGLLRYYPSTGSEELKHNICKHAAHYNAKLNADELIITDGALQALYIALVSICSPGDIVAVESPCVFSILQVIKTLQLKVIEIPMDSQTGFDIGHLKKACSTIKIRAIIVTPNFQNPTGILLTDEQKKELLAVAHHQGIAIIENDVYGDLNFTGQRPANLKSFDESGLVMTYSSYAKTLAAGIRLGWLSAGQFFQKAEQVKFSTGSTVAPVYQETVNKLLNSKSYDRHIRTFRTELSKNAYYTLNLLRTYFPKGTHVAMPAGGYNLWVKLADEINIKDFYLHCEKVGVKFTPGETFSFSSDFKRFFRIVFADQYSAKHIEGLKLAGKTML</sequence>
<accession>A0A127V9H2</accession>
<evidence type="ECO:0000313" key="7">
    <source>
        <dbReference type="EMBL" id="AMP97915.1"/>
    </source>
</evidence>
<dbReference type="SUPFAM" id="SSF46785">
    <property type="entry name" value="Winged helix' DNA-binding domain"/>
    <property type="match status" value="1"/>
</dbReference>
<dbReference type="KEGG" id="pcm:AY601_0978"/>
<dbReference type="GO" id="GO:0003700">
    <property type="term" value="F:DNA-binding transcription factor activity"/>
    <property type="evidence" value="ECO:0007669"/>
    <property type="project" value="InterPro"/>
</dbReference>
<keyword evidence="2" id="KW-0663">Pyridoxal phosphate</keyword>
<dbReference type="Gene3D" id="3.40.640.10">
    <property type="entry name" value="Type I PLP-dependent aspartate aminotransferase-like (Major domain)"/>
    <property type="match status" value="1"/>
</dbReference>
<dbReference type="GO" id="GO:0003677">
    <property type="term" value="F:DNA binding"/>
    <property type="evidence" value="ECO:0007669"/>
    <property type="project" value="UniProtKB-KW"/>
</dbReference>
<dbReference type="PANTHER" id="PTHR46577">
    <property type="entry name" value="HTH-TYPE TRANSCRIPTIONAL REGULATORY PROTEIN GABR"/>
    <property type="match status" value="1"/>
</dbReference>
<dbReference type="PANTHER" id="PTHR46577:SF2">
    <property type="entry name" value="TRANSCRIPTIONAL REGULATORY PROTEIN"/>
    <property type="match status" value="1"/>
</dbReference>
<keyword evidence="3" id="KW-0805">Transcription regulation</keyword>
<dbReference type="InterPro" id="IPR051446">
    <property type="entry name" value="HTH_trans_reg/aminotransferase"/>
</dbReference>
<evidence type="ECO:0000259" key="6">
    <source>
        <dbReference type="PROSITE" id="PS50949"/>
    </source>
</evidence>
<dbReference type="CDD" id="cd00609">
    <property type="entry name" value="AAT_like"/>
    <property type="match status" value="1"/>
</dbReference>
<organism evidence="7 8">
    <name type="scientific">Pedobacter cryoconitis</name>
    <dbReference type="NCBI Taxonomy" id="188932"/>
    <lineage>
        <taxon>Bacteria</taxon>
        <taxon>Pseudomonadati</taxon>
        <taxon>Bacteroidota</taxon>
        <taxon>Sphingobacteriia</taxon>
        <taxon>Sphingobacteriales</taxon>
        <taxon>Sphingobacteriaceae</taxon>
        <taxon>Pedobacter</taxon>
    </lineage>
</organism>
<evidence type="ECO:0000256" key="3">
    <source>
        <dbReference type="ARBA" id="ARBA00023015"/>
    </source>
</evidence>
<dbReference type="GO" id="GO:0030170">
    <property type="term" value="F:pyridoxal phosphate binding"/>
    <property type="evidence" value="ECO:0007669"/>
    <property type="project" value="InterPro"/>
</dbReference>
<dbReference type="InterPro" id="IPR004839">
    <property type="entry name" value="Aminotransferase_I/II_large"/>
</dbReference>
<protein>
    <submittedName>
        <fullName evidence="7">GntR family transcriptional regulator</fullName>
    </submittedName>
</protein>
<dbReference type="Pfam" id="PF00155">
    <property type="entry name" value="Aminotran_1_2"/>
    <property type="match status" value="1"/>
</dbReference>
<dbReference type="InterPro" id="IPR015424">
    <property type="entry name" value="PyrdxlP-dep_Trfase"/>
</dbReference>
<dbReference type="PROSITE" id="PS50949">
    <property type="entry name" value="HTH_GNTR"/>
    <property type="match status" value="1"/>
</dbReference>
<dbReference type="PATRIC" id="fig|188932.3.peg.1007"/>
<dbReference type="SUPFAM" id="SSF53383">
    <property type="entry name" value="PLP-dependent transferases"/>
    <property type="match status" value="1"/>
</dbReference>
<dbReference type="Pfam" id="PF00392">
    <property type="entry name" value="GntR"/>
    <property type="match status" value="1"/>
</dbReference>
<feature type="domain" description="HTH gntR-type" evidence="6">
    <location>
        <begin position="42"/>
        <end position="110"/>
    </location>
</feature>
<keyword evidence="5" id="KW-0804">Transcription</keyword>
<evidence type="ECO:0000256" key="4">
    <source>
        <dbReference type="ARBA" id="ARBA00023125"/>
    </source>
</evidence>
<reference evidence="7 8" key="1">
    <citation type="submission" date="2016-03" db="EMBL/GenBank/DDBJ databases">
        <title>Complete genome sequence of Pedobacter cryoconitis PAMC 27485.</title>
        <authorList>
            <person name="Lee J."/>
            <person name="Kim O.-S."/>
        </authorList>
    </citation>
    <scope>NUCLEOTIDE SEQUENCE [LARGE SCALE GENOMIC DNA]</scope>
    <source>
        <strain evidence="7 8">PAMC 27485</strain>
    </source>
</reference>
<dbReference type="Gene3D" id="3.90.1150.10">
    <property type="entry name" value="Aspartate Aminotransferase, domain 1"/>
    <property type="match status" value="1"/>
</dbReference>
<dbReference type="InterPro" id="IPR015422">
    <property type="entry name" value="PyrdxlP-dep_Trfase_small"/>
</dbReference>
<keyword evidence="8" id="KW-1185">Reference proteome</keyword>
<dbReference type="EMBL" id="CP014504">
    <property type="protein sequence ID" value="AMP97915.1"/>
    <property type="molecule type" value="Genomic_DNA"/>
</dbReference>
<dbReference type="SMART" id="SM00345">
    <property type="entry name" value="HTH_GNTR"/>
    <property type="match status" value="1"/>
</dbReference>
<evidence type="ECO:0000313" key="8">
    <source>
        <dbReference type="Proteomes" id="UP000071561"/>
    </source>
</evidence>
<dbReference type="InterPro" id="IPR000524">
    <property type="entry name" value="Tscrpt_reg_HTH_GntR"/>
</dbReference>